<protein>
    <submittedName>
        <fullName evidence="3">Nuclear transport factor 2 family protein</fullName>
    </submittedName>
</protein>
<dbReference type="OrthoDB" id="6262526at2"/>
<keyword evidence="4" id="KW-1185">Reference proteome</keyword>
<reference evidence="3 4" key="1">
    <citation type="submission" date="2018-09" db="EMBL/GenBank/DDBJ databases">
        <title>Phylogeny of the Shewanellaceae, and recommendation for two new genera, Pseudoshewanella and Parashewanella.</title>
        <authorList>
            <person name="Wang G."/>
        </authorList>
    </citation>
    <scope>NUCLEOTIDE SEQUENCE [LARGE SCALE GENOMIC DNA]</scope>
    <source>
        <strain evidence="3 4">KCTC 22492</strain>
    </source>
</reference>
<accession>A0A3A6TFX9</accession>
<feature type="chain" id="PRO_5017244443" evidence="1">
    <location>
        <begin position="21"/>
        <end position="160"/>
    </location>
</feature>
<organism evidence="3 4">
    <name type="scientific">Parashewanella spongiae</name>
    <dbReference type="NCBI Taxonomy" id="342950"/>
    <lineage>
        <taxon>Bacteria</taxon>
        <taxon>Pseudomonadati</taxon>
        <taxon>Pseudomonadota</taxon>
        <taxon>Gammaproteobacteria</taxon>
        <taxon>Alteromonadales</taxon>
        <taxon>Shewanellaceae</taxon>
        <taxon>Parashewanella</taxon>
    </lineage>
</organism>
<gene>
    <name evidence="3" type="ORF">D5R81_16260</name>
</gene>
<feature type="domain" description="SnoaL-like" evidence="2">
    <location>
        <begin position="34"/>
        <end position="132"/>
    </location>
</feature>
<name>A0A3A6TFX9_9GAMM</name>
<evidence type="ECO:0000313" key="3">
    <source>
        <dbReference type="EMBL" id="RJY07226.1"/>
    </source>
</evidence>
<dbReference type="RefSeq" id="WP_121854678.1">
    <property type="nucleotide sequence ID" value="NZ_CP037952.1"/>
</dbReference>
<dbReference type="Proteomes" id="UP000273022">
    <property type="component" value="Unassembled WGS sequence"/>
</dbReference>
<evidence type="ECO:0000313" key="4">
    <source>
        <dbReference type="Proteomes" id="UP000273022"/>
    </source>
</evidence>
<evidence type="ECO:0000259" key="2">
    <source>
        <dbReference type="Pfam" id="PF12680"/>
    </source>
</evidence>
<dbReference type="EMBL" id="QYYH01000129">
    <property type="protein sequence ID" value="RJY07226.1"/>
    <property type="molecule type" value="Genomic_DNA"/>
</dbReference>
<dbReference type="Pfam" id="PF12680">
    <property type="entry name" value="SnoaL_2"/>
    <property type="match status" value="1"/>
</dbReference>
<dbReference type="SUPFAM" id="SSF54427">
    <property type="entry name" value="NTF2-like"/>
    <property type="match status" value="1"/>
</dbReference>
<proteinExistence type="predicted"/>
<dbReference type="InterPro" id="IPR032710">
    <property type="entry name" value="NTF2-like_dom_sf"/>
</dbReference>
<dbReference type="InterPro" id="IPR037401">
    <property type="entry name" value="SnoaL-like"/>
</dbReference>
<sequence length="160" mass="18388">MFRCIYIGFIILAFSISALANSKELTKEQKIAVEYMQTLTQHDLTKLKAFYDRDSVFSDKTAGKTYTGGQHIIDFFKRAYHGMIEYKFDITHIYNKGSFVVMIGEYHFKGKGVQFGKPGKVISLTVPSVTTLELDTENHRIKKHVDMIDYQMLSEQLAVQ</sequence>
<comment type="caution">
    <text evidence="3">The sequence shown here is derived from an EMBL/GenBank/DDBJ whole genome shotgun (WGS) entry which is preliminary data.</text>
</comment>
<keyword evidence="1" id="KW-0732">Signal</keyword>
<feature type="signal peptide" evidence="1">
    <location>
        <begin position="1"/>
        <end position="20"/>
    </location>
</feature>
<dbReference type="AlphaFoldDB" id="A0A3A6TFX9"/>
<dbReference type="Gene3D" id="3.10.450.50">
    <property type="match status" value="1"/>
</dbReference>
<evidence type="ECO:0000256" key="1">
    <source>
        <dbReference type="SAM" id="SignalP"/>
    </source>
</evidence>